<sequence length="140" mass="15944">MLSGQRRHCHFSAKYSADMHDQFCTHCRTPSIIRQTCPAASNIWRALSRLAHPTSKKGTSIATSAHFAAIRGILCVQCFRVISPPTYSPNQNSDRHKANCKGCRPRQIKARGSFHFYAFHNGQPQKESFILSHEDFFRTH</sequence>
<evidence type="ECO:0000313" key="1">
    <source>
        <dbReference type="EMBL" id="CNT58826.1"/>
    </source>
</evidence>
<name>A0A655BM74_SALET</name>
<evidence type="ECO:0000313" key="2">
    <source>
        <dbReference type="Proteomes" id="UP000042394"/>
    </source>
</evidence>
<proteinExistence type="predicted"/>
<gene>
    <name evidence="1" type="ORF">ERS008207_00204</name>
</gene>
<dbReference type="EMBL" id="CQPD01000001">
    <property type="protein sequence ID" value="CNT58826.1"/>
    <property type="molecule type" value="Genomic_DNA"/>
</dbReference>
<organism evidence="1 2">
    <name type="scientific">Salmonella enterica subsp. enterica serovar Bovismorbificans</name>
    <dbReference type="NCBI Taxonomy" id="58097"/>
    <lineage>
        <taxon>Bacteria</taxon>
        <taxon>Pseudomonadati</taxon>
        <taxon>Pseudomonadota</taxon>
        <taxon>Gammaproteobacteria</taxon>
        <taxon>Enterobacterales</taxon>
        <taxon>Enterobacteriaceae</taxon>
        <taxon>Salmonella</taxon>
    </lineage>
</organism>
<protein>
    <submittedName>
        <fullName evidence="1">Uncharacterized protein</fullName>
    </submittedName>
</protein>
<dbReference type="AlphaFoldDB" id="A0A655BM74"/>
<dbReference type="Proteomes" id="UP000042394">
    <property type="component" value="Unassembled WGS sequence"/>
</dbReference>
<reference evidence="1 2" key="1">
    <citation type="submission" date="2015-03" db="EMBL/GenBank/DDBJ databases">
        <authorList>
            <consortium name="Pathogen Informatics"/>
        </authorList>
    </citation>
    <scope>NUCLEOTIDE SEQUENCE [LARGE SCALE GENOMIC DNA]</scope>
    <source>
        <strain evidence="1 2">D4891</strain>
    </source>
</reference>
<accession>A0A655BM74</accession>